<proteinExistence type="predicted"/>
<name>A0A1H6FWZ1_THEAL</name>
<dbReference type="InterPro" id="IPR023393">
    <property type="entry name" value="START-like_dom_sf"/>
</dbReference>
<gene>
    <name evidence="1" type="ORF">SAMN02745716_1662</name>
</gene>
<protein>
    <submittedName>
        <fullName evidence="1">Carbon monoxide dehydrogenase subunit G</fullName>
    </submittedName>
</protein>
<sequence length="152" mass="17284">MTVSRERTVAAPRDSVWELIAEPRNFSRWWPRAVRAERAAGGRWRAWLAPPRRPQATVAVLYERGQARRPTLLSFRQVVEGTPFARTFRAVSWSFELHEEAPAKTRVRGRADLELRGLARLGGWQVRRAFRRTLDDALGALAQALETGGPGR</sequence>
<evidence type="ECO:0000313" key="1">
    <source>
        <dbReference type="EMBL" id="SEH14533.1"/>
    </source>
</evidence>
<dbReference type="Pfam" id="PF10604">
    <property type="entry name" value="Polyketide_cyc2"/>
    <property type="match status" value="1"/>
</dbReference>
<dbReference type="Gene3D" id="3.30.530.20">
    <property type="match status" value="1"/>
</dbReference>
<reference evidence="2" key="1">
    <citation type="submission" date="2016-10" db="EMBL/GenBank/DDBJ databases">
        <authorList>
            <person name="Varghese N."/>
            <person name="Submissions S."/>
        </authorList>
    </citation>
    <scope>NUCLEOTIDE SEQUENCE [LARGE SCALE GENOMIC DNA]</scope>
    <source>
        <strain evidence="2">ATCC 35263</strain>
    </source>
</reference>
<accession>A0A1H6FWZ1</accession>
<dbReference type="SUPFAM" id="SSF55961">
    <property type="entry name" value="Bet v1-like"/>
    <property type="match status" value="1"/>
</dbReference>
<dbReference type="EMBL" id="FNWJ01000002">
    <property type="protein sequence ID" value="SEH14533.1"/>
    <property type="molecule type" value="Genomic_DNA"/>
</dbReference>
<dbReference type="Proteomes" id="UP000222056">
    <property type="component" value="Unassembled WGS sequence"/>
</dbReference>
<dbReference type="AlphaFoldDB" id="A0A1H6FWZ1"/>
<evidence type="ECO:0000313" key="2">
    <source>
        <dbReference type="Proteomes" id="UP000222056"/>
    </source>
</evidence>
<organism evidence="1 2">
    <name type="scientific">Thermoleophilum album</name>
    <dbReference type="NCBI Taxonomy" id="29539"/>
    <lineage>
        <taxon>Bacteria</taxon>
        <taxon>Bacillati</taxon>
        <taxon>Actinomycetota</taxon>
        <taxon>Thermoleophilia</taxon>
        <taxon>Thermoleophilales</taxon>
        <taxon>Thermoleophilaceae</taxon>
        <taxon>Thermoleophilum</taxon>
    </lineage>
</organism>
<dbReference type="STRING" id="29539.SAMN02745716_1662"/>
<dbReference type="InterPro" id="IPR019587">
    <property type="entry name" value="Polyketide_cyclase/dehydratase"/>
</dbReference>
<keyword evidence="2" id="KW-1185">Reference proteome</keyword>